<proteinExistence type="predicted"/>
<dbReference type="OrthoDB" id="2342176at2759"/>
<dbReference type="AlphaFoldDB" id="A0A137NX81"/>
<organism evidence="1 2">
    <name type="scientific">Conidiobolus coronatus (strain ATCC 28846 / CBS 209.66 / NRRL 28638)</name>
    <name type="common">Delacroixia coronata</name>
    <dbReference type="NCBI Taxonomy" id="796925"/>
    <lineage>
        <taxon>Eukaryota</taxon>
        <taxon>Fungi</taxon>
        <taxon>Fungi incertae sedis</taxon>
        <taxon>Zoopagomycota</taxon>
        <taxon>Entomophthoromycotina</taxon>
        <taxon>Entomophthoromycetes</taxon>
        <taxon>Entomophthorales</taxon>
        <taxon>Ancylistaceae</taxon>
        <taxon>Conidiobolus</taxon>
    </lineage>
</organism>
<evidence type="ECO:0000313" key="2">
    <source>
        <dbReference type="Proteomes" id="UP000070444"/>
    </source>
</evidence>
<dbReference type="STRING" id="796925.A0A137NX81"/>
<reference evidence="1 2" key="1">
    <citation type="journal article" date="2015" name="Genome Biol. Evol.">
        <title>Phylogenomic analyses indicate that early fungi evolved digesting cell walls of algal ancestors of land plants.</title>
        <authorList>
            <person name="Chang Y."/>
            <person name="Wang S."/>
            <person name="Sekimoto S."/>
            <person name="Aerts A.L."/>
            <person name="Choi C."/>
            <person name="Clum A."/>
            <person name="LaButti K.M."/>
            <person name="Lindquist E.A."/>
            <person name="Yee Ngan C."/>
            <person name="Ohm R.A."/>
            <person name="Salamov A.A."/>
            <person name="Grigoriev I.V."/>
            <person name="Spatafora J.W."/>
            <person name="Berbee M.L."/>
        </authorList>
    </citation>
    <scope>NUCLEOTIDE SEQUENCE [LARGE SCALE GENOMIC DNA]</scope>
    <source>
        <strain evidence="1 2">NRRL 28638</strain>
    </source>
</reference>
<feature type="non-terminal residue" evidence="1">
    <location>
        <position position="179"/>
    </location>
</feature>
<feature type="non-terminal residue" evidence="1">
    <location>
        <position position="1"/>
    </location>
</feature>
<dbReference type="Gene3D" id="2.70.50.70">
    <property type="match status" value="1"/>
</dbReference>
<name>A0A137NX81_CONC2</name>
<dbReference type="EMBL" id="KQ964645">
    <property type="protein sequence ID" value="KXN67301.1"/>
    <property type="molecule type" value="Genomic_DNA"/>
</dbReference>
<dbReference type="PANTHER" id="PTHR36182">
    <property type="entry name" value="PROTEIN, PUTATIVE (AFU_ORTHOLOGUE AFUA_6G10930)-RELATED"/>
    <property type="match status" value="1"/>
</dbReference>
<dbReference type="PANTHER" id="PTHR36182:SF1">
    <property type="entry name" value="PROTEIN, PUTATIVE (AFU_ORTHOLOGUE AFUA_6G10930)-RELATED"/>
    <property type="match status" value="1"/>
</dbReference>
<evidence type="ECO:0000313" key="1">
    <source>
        <dbReference type="EMBL" id="KXN67301.1"/>
    </source>
</evidence>
<accession>A0A137NX81</accession>
<gene>
    <name evidence="1" type="ORF">CONCODRAFT_26548</name>
</gene>
<dbReference type="Proteomes" id="UP000070444">
    <property type="component" value="Unassembled WGS sequence"/>
</dbReference>
<protein>
    <submittedName>
        <fullName evidence="1">Putative endoglucanase</fullName>
    </submittedName>
</protein>
<keyword evidence="2" id="KW-1185">Reference proteome</keyword>
<sequence>SHMLLHTPPARWSKFNPEYVKAGKVDDNLHSPLGEPLGTRLPFPCGRAKGPSGATLKAGQSVKWSLYGGATHNGGHCEISLSYDDKTFVSIQTILGNCMKDGKLDYEVTIPANAPSGPATFAWTWINWSGNREYYMNCADVDIEGNPNGVLTGPKIVEANMPGRPTIPEFQGPNTGAQL</sequence>